<feature type="transmembrane region" description="Helical" evidence="1">
    <location>
        <begin position="134"/>
        <end position="156"/>
    </location>
</feature>
<organism evidence="2 3">
    <name type="scientific">Nocardioides iriomotensis</name>
    <dbReference type="NCBI Taxonomy" id="715784"/>
    <lineage>
        <taxon>Bacteria</taxon>
        <taxon>Bacillati</taxon>
        <taxon>Actinomycetota</taxon>
        <taxon>Actinomycetes</taxon>
        <taxon>Propionibacteriales</taxon>
        <taxon>Nocardioidaceae</taxon>
        <taxon>Nocardioides</taxon>
    </lineage>
</organism>
<dbReference type="Pfam" id="PF03729">
    <property type="entry name" value="DUF308"/>
    <property type="match status" value="1"/>
</dbReference>
<evidence type="ECO:0000256" key="1">
    <source>
        <dbReference type="SAM" id="Phobius"/>
    </source>
</evidence>
<feature type="transmembrane region" description="Helical" evidence="1">
    <location>
        <begin position="162"/>
        <end position="181"/>
    </location>
</feature>
<accession>A0A4Q5J7V7</accession>
<keyword evidence="3" id="KW-1185">Reference proteome</keyword>
<feature type="transmembrane region" description="Helical" evidence="1">
    <location>
        <begin position="18"/>
        <end position="39"/>
    </location>
</feature>
<feature type="transmembrane region" description="Helical" evidence="1">
    <location>
        <begin position="45"/>
        <end position="64"/>
    </location>
</feature>
<name>A0A4Q5J7V7_9ACTN</name>
<dbReference type="AlphaFoldDB" id="A0A4Q5J7V7"/>
<gene>
    <name evidence="2" type="ORF">ETU37_01985</name>
</gene>
<evidence type="ECO:0000313" key="2">
    <source>
        <dbReference type="EMBL" id="RYU14782.1"/>
    </source>
</evidence>
<keyword evidence="1" id="KW-0472">Membrane</keyword>
<keyword evidence="1" id="KW-0812">Transmembrane</keyword>
<dbReference type="EMBL" id="SDPU01000009">
    <property type="protein sequence ID" value="RYU14782.1"/>
    <property type="molecule type" value="Genomic_DNA"/>
</dbReference>
<sequence>MSTTTTTSSHSKETLRLFLVRGVVAITWAAVFAAVSGSLTTAVTVGAGILLVLYPLIDVVFSLFDARSQHGSVRQLLVANAAVSAATAVALGVASTAGVSQAFAVFGAWAFVTGAAQVVVAVRRRAQLGNQWPMLLAGSLSTIGGIAFVIAGLVGTPMLSMLVIYAATGGVDFAVQAWLLARRRRRAGHVSPVLSTS</sequence>
<comment type="caution">
    <text evidence="2">The sequence shown here is derived from an EMBL/GenBank/DDBJ whole genome shotgun (WGS) entry which is preliminary data.</text>
</comment>
<reference evidence="2 3" key="1">
    <citation type="submission" date="2019-01" db="EMBL/GenBank/DDBJ databases">
        <title>Nocardioides guangzhouensis sp. nov., an actinobacterium isolated from soil.</title>
        <authorList>
            <person name="Fu Y."/>
            <person name="Cai Y."/>
            <person name="Lin Z."/>
            <person name="Chen P."/>
        </authorList>
    </citation>
    <scope>NUCLEOTIDE SEQUENCE [LARGE SCALE GENOMIC DNA]</scope>
    <source>
        <strain evidence="2 3">NBRC 105384</strain>
    </source>
</reference>
<feature type="transmembrane region" description="Helical" evidence="1">
    <location>
        <begin position="103"/>
        <end position="122"/>
    </location>
</feature>
<keyword evidence="1" id="KW-1133">Transmembrane helix</keyword>
<dbReference type="InterPro" id="IPR005325">
    <property type="entry name" value="DUF308_memb"/>
</dbReference>
<dbReference type="OrthoDB" id="960912at2"/>
<dbReference type="Proteomes" id="UP000291189">
    <property type="component" value="Unassembled WGS sequence"/>
</dbReference>
<evidence type="ECO:0000313" key="3">
    <source>
        <dbReference type="Proteomes" id="UP000291189"/>
    </source>
</evidence>
<feature type="transmembrane region" description="Helical" evidence="1">
    <location>
        <begin position="76"/>
        <end position="97"/>
    </location>
</feature>
<proteinExistence type="predicted"/>
<protein>
    <submittedName>
        <fullName evidence="2">DUF308 domain-containing protein</fullName>
    </submittedName>
</protein>
<dbReference type="RefSeq" id="WP_129985204.1">
    <property type="nucleotide sequence ID" value="NZ_SDPU01000009.1"/>
</dbReference>